<evidence type="ECO:0000313" key="1">
    <source>
        <dbReference type="EMBL" id="MDQ0161347.1"/>
    </source>
</evidence>
<dbReference type="CDD" id="cd00586">
    <property type="entry name" value="4HBT"/>
    <property type="match status" value="1"/>
</dbReference>
<dbReference type="Gene3D" id="3.10.129.10">
    <property type="entry name" value="Hotdog Thioesterase"/>
    <property type="match status" value="1"/>
</dbReference>
<dbReference type="PANTHER" id="PTHR31793">
    <property type="entry name" value="4-HYDROXYBENZOYL-COA THIOESTERASE FAMILY MEMBER"/>
    <property type="match status" value="1"/>
</dbReference>
<dbReference type="Pfam" id="PF13279">
    <property type="entry name" value="4HBT_2"/>
    <property type="match status" value="1"/>
</dbReference>
<evidence type="ECO:0000313" key="2">
    <source>
        <dbReference type="Proteomes" id="UP001225646"/>
    </source>
</evidence>
<name>A0ABT9VK52_9BACI</name>
<accession>A0ABT9VK52</accession>
<comment type="caution">
    <text evidence="1">The sequence shown here is derived from an EMBL/GenBank/DDBJ whole genome shotgun (WGS) entry which is preliminary data.</text>
</comment>
<organism evidence="1 2">
    <name type="scientific">Aeribacillus alveayuensis</name>
    <dbReference type="NCBI Taxonomy" id="279215"/>
    <lineage>
        <taxon>Bacteria</taxon>
        <taxon>Bacillati</taxon>
        <taxon>Bacillota</taxon>
        <taxon>Bacilli</taxon>
        <taxon>Bacillales</taxon>
        <taxon>Bacillaceae</taxon>
        <taxon>Aeribacillus</taxon>
    </lineage>
</organism>
<dbReference type="EC" id="3.1.2.-" evidence="1"/>
<dbReference type="InterPro" id="IPR029069">
    <property type="entry name" value="HotDog_dom_sf"/>
</dbReference>
<dbReference type="EMBL" id="JAUSTR010000001">
    <property type="protein sequence ID" value="MDQ0161347.1"/>
    <property type="molecule type" value="Genomic_DNA"/>
</dbReference>
<sequence>MVHESYVKVRFCETDALGHVNNISYFIYLEEARINFFRDIGFQVDPKKWNFILASTKCDFVKQAYFNQKLCILTSVSHIGTKSFRLSSRVVDEETNQLIANGEAVVVYFDFQKQQSAAIPPQLKEELTKYMAT</sequence>
<dbReference type="RefSeq" id="WP_419151136.1">
    <property type="nucleotide sequence ID" value="NZ_JAUSTR010000001.1"/>
</dbReference>
<proteinExistence type="predicted"/>
<protein>
    <submittedName>
        <fullName evidence="1">Acyl-CoA thioester hydrolase</fullName>
        <ecNumber evidence="1">3.1.2.-</ecNumber>
    </submittedName>
</protein>
<dbReference type="Proteomes" id="UP001225646">
    <property type="component" value="Unassembled WGS sequence"/>
</dbReference>
<dbReference type="SUPFAM" id="SSF54637">
    <property type="entry name" value="Thioesterase/thiol ester dehydrase-isomerase"/>
    <property type="match status" value="1"/>
</dbReference>
<reference evidence="1 2" key="1">
    <citation type="submission" date="2023-07" db="EMBL/GenBank/DDBJ databases">
        <title>Genomic Encyclopedia of Type Strains, Phase IV (KMG-IV): sequencing the most valuable type-strain genomes for metagenomic binning, comparative biology and taxonomic classification.</title>
        <authorList>
            <person name="Goeker M."/>
        </authorList>
    </citation>
    <scope>NUCLEOTIDE SEQUENCE [LARGE SCALE GENOMIC DNA]</scope>
    <source>
        <strain evidence="1 2">DSM 19092</strain>
    </source>
</reference>
<dbReference type="InterPro" id="IPR050563">
    <property type="entry name" value="4-hydroxybenzoyl-CoA_TE"/>
</dbReference>
<keyword evidence="1" id="KW-0378">Hydrolase</keyword>
<keyword evidence="2" id="KW-1185">Reference proteome</keyword>
<gene>
    <name evidence="1" type="ORF">J2S06_000417</name>
</gene>
<dbReference type="PANTHER" id="PTHR31793:SF24">
    <property type="entry name" value="LONG-CHAIN ACYL-COA THIOESTERASE FADM"/>
    <property type="match status" value="1"/>
</dbReference>
<dbReference type="GO" id="GO:0016787">
    <property type="term" value="F:hydrolase activity"/>
    <property type="evidence" value="ECO:0007669"/>
    <property type="project" value="UniProtKB-KW"/>
</dbReference>